<dbReference type="OrthoDB" id="7028171at2"/>
<evidence type="ECO:0000313" key="10">
    <source>
        <dbReference type="Proteomes" id="UP000229730"/>
    </source>
</evidence>
<gene>
    <name evidence="9" type="ORF">CRD36_03930</name>
</gene>
<comment type="caution">
    <text evidence="9">The sequence shown here is derived from an EMBL/GenBank/DDBJ whole genome shotgun (WGS) entry which is preliminary data.</text>
</comment>
<organism evidence="9 10">
    <name type="scientific">Paremcibacter congregatus</name>
    <dbReference type="NCBI Taxonomy" id="2043170"/>
    <lineage>
        <taxon>Bacteria</taxon>
        <taxon>Pseudomonadati</taxon>
        <taxon>Pseudomonadota</taxon>
        <taxon>Alphaproteobacteria</taxon>
        <taxon>Emcibacterales</taxon>
        <taxon>Emcibacteraceae</taxon>
        <taxon>Paremcibacter</taxon>
    </lineage>
</organism>
<accession>A0A2G4YU88</accession>
<comment type="subcellular location">
    <subcellularLocation>
        <location evidence="1 8">Cell membrane</location>
        <topology evidence="1 8">Multi-pass membrane protein</topology>
    </subcellularLocation>
</comment>
<keyword evidence="6 8" id="KW-1133">Transmembrane helix</keyword>
<feature type="transmembrane region" description="Helical" evidence="8">
    <location>
        <begin position="213"/>
        <end position="231"/>
    </location>
</feature>
<evidence type="ECO:0000256" key="5">
    <source>
        <dbReference type="ARBA" id="ARBA00022692"/>
    </source>
</evidence>
<evidence type="ECO:0000256" key="3">
    <source>
        <dbReference type="ARBA" id="ARBA00022448"/>
    </source>
</evidence>
<evidence type="ECO:0000256" key="7">
    <source>
        <dbReference type="ARBA" id="ARBA00023136"/>
    </source>
</evidence>
<evidence type="ECO:0000313" key="9">
    <source>
        <dbReference type="EMBL" id="PHZ85837.1"/>
    </source>
</evidence>
<evidence type="ECO:0000256" key="4">
    <source>
        <dbReference type="ARBA" id="ARBA00022475"/>
    </source>
</evidence>
<dbReference type="PANTHER" id="PTHR30269">
    <property type="entry name" value="TRANSMEMBRANE PROTEIN YFCA"/>
    <property type="match status" value="1"/>
</dbReference>
<evidence type="ECO:0000256" key="8">
    <source>
        <dbReference type="RuleBase" id="RU363041"/>
    </source>
</evidence>
<keyword evidence="10" id="KW-1185">Reference proteome</keyword>
<feature type="transmembrane region" description="Helical" evidence="8">
    <location>
        <begin position="14"/>
        <end position="34"/>
    </location>
</feature>
<reference evidence="9 10" key="1">
    <citation type="submission" date="2017-10" db="EMBL/GenBank/DDBJ databases">
        <title>Frigbacter circumglobatus gen. nov. sp. nov., isolated from sediment cultured in situ.</title>
        <authorList>
            <person name="Zhao Z."/>
        </authorList>
    </citation>
    <scope>NUCLEOTIDE SEQUENCE [LARGE SCALE GENOMIC DNA]</scope>
    <source>
        <strain evidence="9 10">ZYL</strain>
    </source>
</reference>
<evidence type="ECO:0000256" key="1">
    <source>
        <dbReference type="ARBA" id="ARBA00004651"/>
    </source>
</evidence>
<dbReference type="AlphaFoldDB" id="A0A2G4YU88"/>
<dbReference type="PANTHER" id="PTHR30269:SF37">
    <property type="entry name" value="MEMBRANE TRANSPORTER PROTEIN"/>
    <property type="match status" value="1"/>
</dbReference>
<dbReference type="Proteomes" id="UP000229730">
    <property type="component" value="Unassembled WGS sequence"/>
</dbReference>
<keyword evidence="4 8" id="KW-1003">Cell membrane</keyword>
<proteinExistence type="inferred from homology"/>
<keyword evidence="7 8" id="KW-0472">Membrane</keyword>
<feature type="transmembrane region" description="Helical" evidence="8">
    <location>
        <begin position="109"/>
        <end position="128"/>
    </location>
</feature>
<dbReference type="InterPro" id="IPR002781">
    <property type="entry name" value="TM_pro_TauE-like"/>
</dbReference>
<dbReference type="EMBL" id="PDEM01000009">
    <property type="protein sequence ID" value="PHZ85837.1"/>
    <property type="molecule type" value="Genomic_DNA"/>
</dbReference>
<keyword evidence="5 8" id="KW-0812">Transmembrane</keyword>
<evidence type="ECO:0000256" key="2">
    <source>
        <dbReference type="ARBA" id="ARBA00009142"/>
    </source>
</evidence>
<keyword evidence="3" id="KW-0813">Transport</keyword>
<feature type="transmembrane region" description="Helical" evidence="8">
    <location>
        <begin position="54"/>
        <end position="73"/>
    </location>
</feature>
<dbReference type="Pfam" id="PF01925">
    <property type="entry name" value="TauE"/>
    <property type="match status" value="1"/>
</dbReference>
<dbReference type="InterPro" id="IPR052017">
    <property type="entry name" value="TSUP"/>
</dbReference>
<comment type="similarity">
    <text evidence="2 8">Belongs to the 4-toluene sulfonate uptake permease (TSUP) (TC 2.A.102) family.</text>
</comment>
<feature type="transmembrane region" description="Helical" evidence="8">
    <location>
        <begin position="179"/>
        <end position="201"/>
    </location>
</feature>
<feature type="transmembrane region" description="Helical" evidence="8">
    <location>
        <begin position="85"/>
        <end position="103"/>
    </location>
</feature>
<dbReference type="InParanoid" id="A0A2G4YU88"/>
<feature type="transmembrane region" description="Helical" evidence="8">
    <location>
        <begin position="237"/>
        <end position="261"/>
    </location>
</feature>
<dbReference type="GO" id="GO:0005886">
    <property type="term" value="C:plasma membrane"/>
    <property type="evidence" value="ECO:0007669"/>
    <property type="project" value="UniProtKB-SubCell"/>
</dbReference>
<name>A0A2G4YU88_9PROT</name>
<sequence length="262" mass="28761">MSSGYGVGGVTDPLWFYLLAVPVVLLVGISKGGFAGGLGTLAVPLLTLMVDPRMAAAIMLPILCAMDIFSVWEYRRAWDRETLKILIPGAVLGIVIGGLTFHVMNGDMIRIIVGAMSVYFVANYWFVQRRRGVVAPQPQNALRGGILGGMSGFASFIAHAGGPPLSQYLFPLQLDKTRLVGTSVMFFIIVNYVKLIPYAWLGQLSFENLKISLYLLPFAPLGVWLGIWLHNRVSNRFFYIVAYLLLFLVGVKLLAEGLYALV</sequence>
<protein>
    <recommendedName>
        <fullName evidence="8">Probable membrane transporter protein</fullName>
    </recommendedName>
</protein>
<evidence type="ECO:0000256" key="6">
    <source>
        <dbReference type="ARBA" id="ARBA00022989"/>
    </source>
</evidence>